<dbReference type="EMBL" id="JYDL01000002">
    <property type="protein sequence ID" value="KRX27618.1"/>
    <property type="molecule type" value="Genomic_DNA"/>
</dbReference>
<reference evidence="1 2" key="1">
    <citation type="submission" date="2015-01" db="EMBL/GenBank/DDBJ databases">
        <title>Evolution of Trichinella species and genotypes.</title>
        <authorList>
            <person name="Korhonen P.K."/>
            <person name="Edoardo P."/>
            <person name="Giuseppe L.R."/>
            <person name="Gasser R.B."/>
        </authorList>
    </citation>
    <scope>NUCLEOTIDE SEQUENCE [LARGE SCALE GENOMIC DNA]</scope>
    <source>
        <strain evidence="1">ISS37</strain>
    </source>
</reference>
<protein>
    <submittedName>
        <fullName evidence="1">Uncharacterized protein</fullName>
    </submittedName>
</protein>
<gene>
    <name evidence="1" type="ORF">T07_14110</name>
</gene>
<organism evidence="1 2">
    <name type="scientific">Trichinella nelsoni</name>
    <dbReference type="NCBI Taxonomy" id="6336"/>
    <lineage>
        <taxon>Eukaryota</taxon>
        <taxon>Metazoa</taxon>
        <taxon>Ecdysozoa</taxon>
        <taxon>Nematoda</taxon>
        <taxon>Enoplea</taxon>
        <taxon>Dorylaimia</taxon>
        <taxon>Trichinellida</taxon>
        <taxon>Trichinellidae</taxon>
        <taxon>Trichinella</taxon>
    </lineage>
</organism>
<keyword evidence="2" id="KW-1185">Reference proteome</keyword>
<dbReference type="AlphaFoldDB" id="A0A0V0SLJ4"/>
<proteinExistence type="predicted"/>
<accession>A0A0V0SLJ4</accession>
<sequence length="175" mass="20428">MEMESECITLVLECTECALYRAMIEYCNMNYGNVHFYGFVFMRTERKPTKQWTVRLALAAGQISYDCLTAILPTFVHERVTNKTNKQRTPVLFHETEHLSMDTNEQRLSTTQTPTKITQHRKEIADHNRSSSHAPRHSPTIFFRSCGNEFNEICDYGDVFLLRYAFPLLTFLLES</sequence>
<name>A0A0V0SLJ4_9BILA</name>
<comment type="caution">
    <text evidence="1">The sequence shown here is derived from an EMBL/GenBank/DDBJ whole genome shotgun (WGS) entry which is preliminary data.</text>
</comment>
<evidence type="ECO:0000313" key="1">
    <source>
        <dbReference type="EMBL" id="KRX27618.1"/>
    </source>
</evidence>
<dbReference type="Proteomes" id="UP000054630">
    <property type="component" value="Unassembled WGS sequence"/>
</dbReference>
<evidence type="ECO:0000313" key="2">
    <source>
        <dbReference type="Proteomes" id="UP000054630"/>
    </source>
</evidence>